<dbReference type="EMBL" id="BK024707">
    <property type="protein sequence ID" value="DAI06116.1"/>
    <property type="molecule type" value="Genomic_DNA"/>
</dbReference>
<name>A0A8S5VXL2_9CAUD</name>
<sequence length="137" mass="15345">MTTERKCPDCGCCCDYNSPCCNLKGGNIDHKGGCKKSTAANLCISSAIGTPAVLEQLAEESAELAQAALKLSRKLRGENPTPKSQEDCLYALLEEMADVKLCMDIFEEKNYYPDEIAEIMRKKRQRWESRIKECKEV</sequence>
<evidence type="ECO:0000313" key="1">
    <source>
        <dbReference type="EMBL" id="DAI06116.1"/>
    </source>
</evidence>
<reference evidence="1" key="1">
    <citation type="journal article" date="2021" name="Proc. Natl. Acad. Sci. U.S.A.">
        <title>A Catalog of Tens of Thousands of Viruses from Human Metagenomes Reveals Hidden Associations with Chronic Diseases.</title>
        <authorList>
            <person name="Tisza M.J."/>
            <person name="Buck C.B."/>
        </authorList>
    </citation>
    <scope>NUCLEOTIDE SEQUENCE</scope>
    <source>
        <strain evidence="1">CtoGb15</strain>
    </source>
</reference>
<accession>A0A8S5VXL2</accession>
<organism evidence="1">
    <name type="scientific">Ackermannviridae sp</name>
    <dbReference type="NCBI Taxonomy" id="2831612"/>
    <lineage>
        <taxon>Viruses</taxon>
        <taxon>Duplodnaviria</taxon>
        <taxon>Heunggongvirae</taxon>
        <taxon>Uroviricota</taxon>
        <taxon>Caudoviricetes</taxon>
        <taxon>Pantevenvirales</taxon>
        <taxon>Ackermannviridae</taxon>
    </lineage>
</organism>
<protein>
    <submittedName>
        <fullName evidence="1">Pyrophosphatase</fullName>
    </submittedName>
</protein>
<proteinExistence type="predicted"/>